<keyword evidence="3" id="KW-1185">Reference proteome</keyword>
<dbReference type="OrthoDB" id="6375801at2759"/>
<sequence>MPPEDKENCRIIWKLREQSQRNRQKAVRNIIENTPPSSPSILQEINPEDQLQPTTPPPTPALSSKNEKIRGRKKVRRNRSKLYRENVKLQSESKKWKKKFEKYKKRAHRREKELIKVKEKRNGKKMLKNIFAKLGAQKHKIVKDCLGLQGRLRTSNKRNSDRELTKKINSMMYLEILPAKKKPSLKAKKRCKNVTPTVDGRDMCLCKVHTNAAAKIKALKQKRVISALDLSTLISETVCDSTKKECMFGTCNQCRDKEFKINSDSVRGKIQWFEWVREQEIYLKNDKKFKAVKNVKILKEDTKENMVKNFQEELKTIKKHIFNMKTQFKNFRQCVDEIRANEAVILVDFSENYNCKCTEEIQAHQFSGSRNQVTLHTVVVYVYDKDKKYEALSFCTISPCNIHQPAAIWAHLHPILIKIIENYPGIDTIHYFSDGPFSQYRQKANFYLACTKTFSYGFQAFSWSFFEAGHGKGPADGIGGFLKRAADKKVATGTDVTDALQFYEVLKESSKIQLFYVTKEEIDGIQRDIPKNLLPLPGTKEVHQIFSKSYGQLMSRNLSCFCSRGLCECLRPKLYSPIPAPRNIPTPVDPDEDIPQEMPLSPILAPLENIYNDTFSDVDVPLNNLLSSNKDNITFAEIHEGLRKSIYKSVYGSSDSSDNENDTTEEPQPSTSGQKNLLPGVGDFLLVKVLKYTKVYARASTSVYMDRLIALTMKMTLQRNHSHLRQDKRIYCLVKVSFCWSKFTALKVNHTIHMRALPKPISMKTVKSESHS</sequence>
<reference evidence="2" key="1">
    <citation type="submission" date="2021-12" db="EMBL/GenBank/DDBJ databases">
        <authorList>
            <person name="Martin H S."/>
        </authorList>
    </citation>
    <scope>NUCLEOTIDE SEQUENCE</scope>
</reference>
<dbReference type="PANTHER" id="PTHR46601:SF1">
    <property type="entry name" value="ADF-H DOMAIN-CONTAINING PROTEIN"/>
    <property type="match status" value="1"/>
</dbReference>
<feature type="compositionally biased region" description="Polar residues" evidence="1">
    <location>
        <begin position="31"/>
        <end position="43"/>
    </location>
</feature>
<feature type="region of interest" description="Disordered" evidence="1">
    <location>
        <begin position="653"/>
        <end position="676"/>
    </location>
</feature>
<evidence type="ECO:0000313" key="2">
    <source>
        <dbReference type="EMBL" id="CAH0730340.1"/>
    </source>
</evidence>
<organism evidence="2 3">
    <name type="scientific">Brenthis ino</name>
    <name type="common">lesser marbled fritillary</name>
    <dbReference type="NCBI Taxonomy" id="405034"/>
    <lineage>
        <taxon>Eukaryota</taxon>
        <taxon>Metazoa</taxon>
        <taxon>Ecdysozoa</taxon>
        <taxon>Arthropoda</taxon>
        <taxon>Hexapoda</taxon>
        <taxon>Insecta</taxon>
        <taxon>Pterygota</taxon>
        <taxon>Neoptera</taxon>
        <taxon>Endopterygota</taxon>
        <taxon>Lepidoptera</taxon>
        <taxon>Glossata</taxon>
        <taxon>Ditrysia</taxon>
        <taxon>Papilionoidea</taxon>
        <taxon>Nymphalidae</taxon>
        <taxon>Heliconiinae</taxon>
        <taxon>Argynnini</taxon>
        <taxon>Brenthis</taxon>
    </lineage>
</organism>
<feature type="non-terminal residue" evidence="2">
    <location>
        <position position="772"/>
    </location>
</feature>
<evidence type="ECO:0000256" key="1">
    <source>
        <dbReference type="SAM" id="MobiDB-lite"/>
    </source>
</evidence>
<evidence type="ECO:0000313" key="3">
    <source>
        <dbReference type="Proteomes" id="UP000838878"/>
    </source>
</evidence>
<protein>
    <submittedName>
        <fullName evidence="2">Uncharacterized protein</fullName>
    </submittedName>
</protein>
<name>A0A8J9VNS0_9NEOP</name>
<gene>
    <name evidence="2" type="ORF">BINO364_LOCUS15335</name>
</gene>
<proteinExistence type="predicted"/>
<feature type="region of interest" description="Disordered" evidence="1">
    <location>
        <begin position="19"/>
        <end position="76"/>
    </location>
</feature>
<accession>A0A8J9VNS0</accession>
<dbReference type="AlphaFoldDB" id="A0A8J9VNS0"/>
<dbReference type="PANTHER" id="PTHR46601">
    <property type="entry name" value="ULP_PROTEASE DOMAIN-CONTAINING PROTEIN"/>
    <property type="match status" value="1"/>
</dbReference>
<dbReference type="EMBL" id="OV170228">
    <property type="protein sequence ID" value="CAH0730340.1"/>
    <property type="molecule type" value="Genomic_DNA"/>
</dbReference>
<dbReference type="Proteomes" id="UP000838878">
    <property type="component" value="Chromosome 8"/>
</dbReference>